<dbReference type="Pfam" id="PF04241">
    <property type="entry name" value="DUF423"/>
    <property type="match status" value="1"/>
</dbReference>
<evidence type="ECO:0000256" key="4">
    <source>
        <dbReference type="ARBA" id="ARBA00023136"/>
    </source>
</evidence>
<dbReference type="AlphaFoldDB" id="A0A381YIW2"/>
<gene>
    <name evidence="6" type="ORF">METZ01_LOCUS129769</name>
</gene>
<dbReference type="PANTHER" id="PTHR43461:SF1">
    <property type="entry name" value="TRANSMEMBRANE PROTEIN 256"/>
    <property type="match status" value="1"/>
</dbReference>
<keyword evidence="3 5" id="KW-1133">Transmembrane helix</keyword>
<comment type="subcellular location">
    <subcellularLocation>
        <location evidence="1">Membrane</location>
        <topology evidence="1">Multi-pass membrane protein</topology>
    </subcellularLocation>
</comment>
<feature type="transmembrane region" description="Helical" evidence="5">
    <location>
        <begin position="35"/>
        <end position="53"/>
    </location>
</feature>
<reference evidence="6" key="1">
    <citation type="submission" date="2018-05" db="EMBL/GenBank/DDBJ databases">
        <authorList>
            <person name="Lanie J.A."/>
            <person name="Ng W.-L."/>
            <person name="Kazmierczak K.M."/>
            <person name="Andrzejewski T.M."/>
            <person name="Davidsen T.M."/>
            <person name="Wayne K.J."/>
            <person name="Tettelin H."/>
            <person name="Glass J.I."/>
            <person name="Rusch D."/>
            <person name="Podicherti R."/>
            <person name="Tsui H.-C.T."/>
            <person name="Winkler M.E."/>
        </authorList>
    </citation>
    <scope>NUCLEOTIDE SEQUENCE</scope>
</reference>
<accession>A0A381YIW2</accession>
<evidence type="ECO:0000256" key="3">
    <source>
        <dbReference type="ARBA" id="ARBA00022989"/>
    </source>
</evidence>
<evidence type="ECO:0000313" key="6">
    <source>
        <dbReference type="EMBL" id="SVA76915.1"/>
    </source>
</evidence>
<feature type="transmembrane region" description="Helical" evidence="5">
    <location>
        <begin position="86"/>
        <end position="107"/>
    </location>
</feature>
<evidence type="ECO:0000256" key="5">
    <source>
        <dbReference type="SAM" id="Phobius"/>
    </source>
</evidence>
<dbReference type="EMBL" id="UINC01018332">
    <property type="protein sequence ID" value="SVA76915.1"/>
    <property type="molecule type" value="Genomic_DNA"/>
</dbReference>
<feature type="transmembrane region" description="Helical" evidence="5">
    <location>
        <begin position="60"/>
        <end position="80"/>
    </location>
</feature>
<evidence type="ECO:0000256" key="1">
    <source>
        <dbReference type="ARBA" id="ARBA00004141"/>
    </source>
</evidence>
<organism evidence="6">
    <name type="scientific">marine metagenome</name>
    <dbReference type="NCBI Taxonomy" id="408172"/>
    <lineage>
        <taxon>unclassified sequences</taxon>
        <taxon>metagenomes</taxon>
        <taxon>ecological metagenomes</taxon>
    </lineage>
</organism>
<sequence length="112" mass="12134">MLAAIAVLIGAFGSHSLKSRVSPEDLAIFETGVRYHMYHALGLIIMGILGFYYSSDVIQFPAILLTFGILIFSGSLYLLVLTGTRWMGAITPLGGLAFIAGWIMLIVKIRAV</sequence>
<evidence type="ECO:0000256" key="2">
    <source>
        <dbReference type="ARBA" id="ARBA00022692"/>
    </source>
</evidence>
<keyword evidence="2 5" id="KW-0812">Transmembrane</keyword>
<dbReference type="GO" id="GO:0005886">
    <property type="term" value="C:plasma membrane"/>
    <property type="evidence" value="ECO:0007669"/>
    <property type="project" value="TreeGrafter"/>
</dbReference>
<proteinExistence type="predicted"/>
<name>A0A381YIW2_9ZZZZ</name>
<keyword evidence="4 5" id="KW-0472">Membrane</keyword>
<dbReference type="InterPro" id="IPR006696">
    <property type="entry name" value="DUF423"/>
</dbReference>
<protein>
    <recommendedName>
        <fullName evidence="7">DUF423 domain-containing protein</fullName>
    </recommendedName>
</protein>
<dbReference type="PANTHER" id="PTHR43461">
    <property type="entry name" value="TRANSMEMBRANE PROTEIN 256"/>
    <property type="match status" value="1"/>
</dbReference>
<evidence type="ECO:0008006" key="7">
    <source>
        <dbReference type="Google" id="ProtNLM"/>
    </source>
</evidence>